<evidence type="ECO:0000313" key="1">
    <source>
        <dbReference type="EMBL" id="MDQ0933623.1"/>
    </source>
</evidence>
<protein>
    <submittedName>
        <fullName evidence="1">Alpha-L-arabinofuranosidase</fullName>
    </submittedName>
</protein>
<sequence length="78" mass="8262">MSPDARFVLDPAFVVGDVAPRLFGSFVAHSVLTDPDPDARNPLARPERVTPAAAGTVLDGAVLRGTLPALSWNRIRLA</sequence>
<comment type="caution">
    <text evidence="1">The sequence shown here is derived from an EMBL/GenBank/DDBJ whole genome shotgun (WGS) entry which is preliminary data.</text>
</comment>
<dbReference type="SUPFAM" id="SSF51011">
    <property type="entry name" value="Glycosyl hydrolase domain"/>
    <property type="match status" value="1"/>
</dbReference>
<keyword evidence="2" id="KW-1185">Reference proteome</keyword>
<organism evidence="1 2">
    <name type="scientific">Streptomyces turgidiscabies</name>
    <dbReference type="NCBI Taxonomy" id="85558"/>
    <lineage>
        <taxon>Bacteria</taxon>
        <taxon>Bacillati</taxon>
        <taxon>Actinomycetota</taxon>
        <taxon>Actinomycetes</taxon>
        <taxon>Kitasatosporales</taxon>
        <taxon>Streptomycetaceae</taxon>
        <taxon>Streptomyces</taxon>
    </lineage>
</organism>
<reference evidence="1 2" key="1">
    <citation type="submission" date="2023-07" db="EMBL/GenBank/DDBJ databases">
        <title>Comparative genomics of wheat-associated soil bacteria to identify genetic determinants of phenazine resistance.</title>
        <authorList>
            <person name="Mouncey N."/>
        </authorList>
    </citation>
    <scope>NUCLEOTIDE SEQUENCE [LARGE SCALE GENOMIC DNA]</scope>
    <source>
        <strain evidence="1 2">W2I16</strain>
    </source>
</reference>
<dbReference type="Proteomes" id="UP001223072">
    <property type="component" value="Unassembled WGS sequence"/>
</dbReference>
<dbReference type="Gene3D" id="2.60.40.1180">
    <property type="entry name" value="Golgi alpha-mannosidase II"/>
    <property type="match status" value="1"/>
</dbReference>
<evidence type="ECO:0000313" key="2">
    <source>
        <dbReference type="Proteomes" id="UP001223072"/>
    </source>
</evidence>
<dbReference type="InterPro" id="IPR013780">
    <property type="entry name" value="Glyco_hydro_b"/>
</dbReference>
<accession>A0ABU0RNQ8</accession>
<dbReference type="RefSeq" id="WP_307627376.1">
    <property type="nucleotide sequence ID" value="NZ_JAUSZS010000004.1"/>
</dbReference>
<name>A0ABU0RNQ8_9ACTN</name>
<proteinExistence type="predicted"/>
<gene>
    <name evidence="1" type="ORF">QFZ49_003563</name>
</gene>
<dbReference type="EMBL" id="JAUSZS010000004">
    <property type="protein sequence ID" value="MDQ0933623.1"/>
    <property type="molecule type" value="Genomic_DNA"/>
</dbReference>